<evidence type="ECO:0000313" key="5">
    <source>
        <dbReference type="Proteomes" id="UP000325289"/>
    </source>
</evidence>
<sequence length="331" mass="34986">MRLAGLFLAAVLALPVHAGAPDTSPRPVARTPTDAEGSASALIGVVRPEDVESDTPDFRRETDQAGAVTGGHVPGSITARLSDANRPATRPASIVEAGIAAKIITHWERPAGDGEMPVAGRLAFAGASQQAVAVTLRPVRRSQALVHEAMARQRERRRGAICGDPAIQGEAVGYVPGRIPACGIDDAVRVRAVSGVALSQQALVDCGTARALKRWVDRGLKPAVGRAGGGVAELRVAAHYICRTRNHQPGAKVSEHGKGRAIDISAIRLRDGTNMTVLGGWRSANQGPILKRAYRAACGIFGTTLGPDSDRFHQDHFHFDTARYRSGSYCR</sequence>
<dbReference type="InterPro" id="IPR009683">
    <property type="entry name" value="Extensin-like_C"/>
</dbReference>
<feature type="domain" description="Extensin-like C-terminal" evidence="3">
    <location>
        <begin position="180"/>
        <end position="331"/>
    </location>
</feature>
<feature type="chain" id="PRO_5009301869" evidence="2">
    <location>
        <begin position="19"/>
        <end position="331"/>
    </location>
</feature>
<name>A0A1I1U9H6_9RHOB</name>
<gene>
    <name evidence="4" type="ORF">SAMN04515678_10294</name>
</gene>
<feature type="region of interest" description="Disordered" evidence="1">
    <location>
        <begin position="19"/>
        <end position="41"/>
    </location>
</feature>
<feature type="signal peptide" evidence="2">
    <location>
        <begin position="1"/>
        <end position="18"/>
    </location>
</feature>
<keyword evidence="5" id="KW-1185">Reference proteome</keyword>
<dbReference type="Proteomes" id="UP000325289">
    <property type="component" value="Unassembled WGS sequence"/>
</dbReference>
<evidence type="ECO:0000259" key="3">
    <source>
        <dbReference type="Pfam" id="PF06904"/>
    </source>
</evidence>
<dbReference type="EMBL" id="FOMS01000002">
    <property type="protein sequence ID" value="SFD64570.1"/>
    <property type="molecule type" value="Genomic_DNA"/>
</dbReference>
<proteinExistence type="predicted"/>
<dbReference type="Pfam" id="PF06904">
    <property type="entry name" value="Extensin-like_C"/>
    <property type="match status" value="1"/>
</dbReference>
<protein>
    <submittedName>
        <fullName evidence="4">Extensin-like protein C-terminus</fullName>
    </submittedName>
</protein>
<organism evidence="4 5">
    <name type="scientific">Roseivivax sediminis</name>
    <dbReference type="NCBI Taxonomy" id="936889"/>
    <lineage>
        <taxon>Bacteria</taxon>
        <taxon>Pseudomonadati</taxon>
        <taxon>Pseudomonadota</taxon>
        <taxon>Alphaproteobacteria</taxon>
        <taxon>Rhodobacterales</taxon>
        <taxon>Roseobacteraceae</taxon>
        <taxon>Roseivivax</taxon>
    </lineage>
</organism>
<keyword evidence="2" id="KW-0732">Signal</keyword>
<dbReference type="AlphaFoldDB" id="A0A1I1U9H6"/>
<evidence type="ECO:0000256" key="2">
    <source>
        <dbReference type="SAM" id="SignalP"/>
    </source>
</evidence>
<evidence type="ECO:0000256" key="1">
    <source>
        <dbReference type="SAM" id="MobiDB-lite"/>
    </source>
</evidence>
<accession>A0A1I1U9H6</accession>
<reference evidence="4 5" key="1">
    <citation type="submission" date="2016-10" db="EMBL/GenBank/DDBJ databases">
        <authorList>
            <person name="Varghese N."/>
            <person name="Submissions S."/>
        </authorList>
    </citation>
    <scope>NUCLEOTIDE SEQUENCE [LARGE SCALE GENOMIC DNA]</scope>
    <source>
        <strain evidence="5">YIM D21,KCTC 23444,ACCC 10710</strain>
    </source>
</reference>
<evidence type="ECO:0000313" key="4">
    <source>
        <dbReference type="EMBL" id="SFD64570.1"/>
    </source>
</evidence>